<dbReference type="SFLD" id="SFLDS00029">
    <property type="entry name" value="Radical_SAM"/>
    <property type="match status" value="1"/>
</dbReference>
<evidence type="ECO:0000256" key="4">
    <source>
        <dbReference type="ARBA" id="ARBA00023014"/>
    </source>
</evidence>
<evidence type="ECO:0000313" key="6">
    <source>
        <dbReference type="Proteomes" id="UP000658131"/>
    </source>
</evidence>
<dbReference type="Proteomes" id="UP000658131">
    <property type="component" value="Unassembled WGS sequence"/>
</dbReference>
<sequence>MERLLEHCTLCPRRCGVNRAAGERGRCGAGKAVRVARAALHPWEEPCISGSRGSGTVFFSHCALGCVFCQNAPLSREGAGLEIGTGRLGEIFLELQAQGAHNINLVTPTHYVPQILEAAALARADGLRIPFVYNCGGYELPETVALLDGTVDLWLPDFKYAQSRPAARYSAAADYPERALEAIEAMVRQTGAPCFGPDGLLQKGVLVRHLLLPGLLADSMRAVELLAERFEGRILLSLMSQFTPMPACSARFPELSRPVNPRHYEALVEFTASLGAFDCYTQEPSAADGAFIPSFLGQGVLAAGTPGKADT</sequence>
<keyword evidence="4" id="KW-0411">Iron-sulfur</keyword>
<evidence type="ECO:0000256" key="1">
    <source>
        <dbReference type="ARBA" id="ARBA00022691"/>
    </source>
</evidence>
<dbReference type="InterPro" id="IPR013785">
    <property type="entry name" value="Aldolase_TIM"/>
</dbReference>
<dbReference type="RefSeq" id="WP_262399027.1">
    <property type="nucleotide sequence ID" value="NZ_JACRTB010000003.1"/>
</dbReference>
<keyword evidence="2" id="KW-0479">Metal-binding</keyword>
<evidence type="ECO:0000256" key="3">
    <source>
        <dbReference type="ARBA" id="ARBA00023004"/>
    </source>
</evidence>
<dbReference type="PANTHER" id="PTHR43075">
    <property type="entry name" value="FORMATE LYASE ACTIVATING ENZYME, PUTATIVE (AFU_ORTHOLOGUE AFUA_2G15630)-RELATED"/>
    <property type="match status" value="1"/>
</dbReference>
<dbReference type="PIRSF" id="PIRSF004869">
    <property type="entry name" value="PflX_prd"/>
    <property type="match status" value="1"/>
</dbReference>
<dbReference type="InterPro" id="IPR007197">
    <property type="entry name" value="rSAM"/>
</dbReference>
<dbReference type="SFLD" id="SFLDG01099">
    <property type="entry name" value="Uncharacterised_Radical_SAM_Su"/>
    <property type="match status" value="1"/>
</dbReference>
<protein>
    <submittedName>
        <fullName evidence="5">Radical SAM protein</fullName>
    </submittedName>
</protein>
<organism evidence="5 6">
    <name type="scientific">Yanshouia hominis</name>
    <dbReference type="NCBI Taxonomy" id="2763673"/>
    <lineage>
        <taxon>Bacteria</taxon>
        <taxon>Bacillati</taxon>
        <taxon>Bacillota</taxon>
        <taxon>Clostridia</taxon>
        <taxon>Eubacteriales</taxon>
        <taxon>Oscillospiraceae</taxon>
        <taxon>Yanshouia</taxon>
    </lineage>
</organism>
<dbReference type="PANTHER" id="PTHR43075:SF1">
    <property type="entry name" value="FORMATE LYASE ACTIVATING ENZYME, PUTATIVE (AFU_ORTHOLOGUE AFUA_2G15630)-RELATED"/>
    <property type="match status" value="1"/>
</dbReference>
<gene>
    <name evidence="5" type="ORF">H8717_03040</name>
</gene>
<dbReference type="InterPro" id="IPR040085">
    <property type="entry name" value="MJ0674-like"/>
</dbReference>
<dbReference type="Gene3D" id="3.20.20.70">
    <property type="entry name" value="Aldolase class I"/>
    <property type="match status" value="1"/>
</dbReference>
<evidence type="ECO:0000313" key="5">
    <source>
        <dbReference type="EMBL" id="MBC8575389.1"/>
    </source>
</evidence>
<comment type="caution">
    <text evidence="5">The sequence shown here is derived from an EMBL/GenBank/DDBJ whole genome shotgun (WGS) entry which is preliminary data.</text>
</comment>
<keyword evidence="3" id="KW-0408">Iron</keyword>
<keyword evidence="6" id="KW-1185">Reference proteome</keyword>
<evidence type="ECO:0000256" key="2">
    <source>
        <dbReference type="ARBA" id="ARBA00022723"/>
    </source>
</evidence>
<dbReference type="InterPro" id="IPR016431">
    <property type="entry name" value="Pyrv-formate_lyase-activ_prd"/>
</dbReference>
<dbReference type="CDD" id="cd01335">
    <property type="entry name" value="Radical_SAM"/>
    <property type="match status" value="1"/>
</dbReference>
<proteinExistence type="predicted"/>
<dbReference type="EMBL" id="JACRTB010000003">
    <property type="protein sequence ID" value="MBC8575389.1"/>
    <property type="molecule type" value="Genomic_DNA"/>
</dbReference>
<reference evidence="5 6" key="1">
    <citation type="submission" date="2020-08" db="EMBL/GenBank/DDBJ databases">
        <title>Genome public.</title>
        <authorList>
            <person name="Liu C."/>
            <person name="Sun Q."/>
        </authorList>
    </citation>
    <scope>NUCLEOTIDE SEQUENCE [LARGE SCALE GENOMIC DNA]</scope>
    <source>
        <strain evidence="5 6">BX1</strain>
    </source>
</reference>
<name>A0ABR7NG56_9FIRM</name>
<accession>A0ABR7NG56</accession>
<keyword evidence="1" id="KW-0949">S-adenosyl-L-methionine</keyword>